<accession>A0ABV7DJ23</accession>
<dbReference type="EMBL" id="JBHRSP010000023">
    <property type="protein sequence ID" value="MFC3074258.1"/>
    <property type="molecule type" value="Genomic_DNA"/>
</dbReference>
<sequence length="319" mass="35140">MEQADLSTEASADVHHQATLLRAWDQKYTQLRSGGFTGSVSTLRNGGVKLFREQMNRAVFQMGALPATKLGFGLPVRAAGRSYICGEEGNGHSLLVFSGRSGFEFLSPDDFEFYGIEIDTSASASDDPVFLAMVRTLEDVITSSSRAIRLDAARLGKLGRLLGATLSEEGIGDRLQTWPDHAAAFNRGLVGWILDMLQAAPPESDNPPMRHWDTITAVRQLVSQSSSCPSSVAELTVELGVSRRTLQNACQEIVGLSPVQYLRALRLSEARRMMEQSRSVTEVATQFGFWHLSYFARDYHAMFGELPSKTLERVRTCQA</sequence>
<keyword evidence="3" id="KW-0804">Transcription</keyword>
<evidence type="ECO:0000259" key="4">
    <source>
        <dbReference type="PROSITE" id="PS01124"/>
    </source>
</evidence>
<protein>
    <submittedName>
        <fullName evidence="5">Helix-turn-helix domain-containing protein</fullName>
    </submittedName>
</protein>
<dbReference type="Pfam" id="PF12833">
    <property type="entry name" value="HTH_18"/>
    <property type="match status" value="1"/>
</dbReference>
<evidence type="ECO:0000256" key="3">
    <source>
        <dbReference type="ARBA" id="ARBA00023163"/>
    </source>
</evidence>
<dbReference type="RefSeq" id="WP_257315367.1">
    <property type="nucleotide sequence ID" value="NZ_JANFDG010000011.1"/>
</dbReference>
<proteinExistence type="predicted"/>
<keyword evidence="6" id="KW-1185">Reference proteome</keyword>
<evidence type="ECO:0000256" key="2">
    <source>
        <dbReference type="ARBA" id="ARBA00023125"/>
    </source>
</evidence>
<dbReference type="PANTHER" id="PTHR46796:SF12">
    <property type="entry name" value="HTH-TYPE DNA-BINDING TRANSCRIPTIONAL ACTIVATOR EUTR"/>
    <property type="match status" value="1"/>
</dbReference>
<evidence type="ECO:0000313" key="6">
    <source>
        <dbReference type="Proteomes" id="UP001595377"/>
    </source>
</evidence>
<evidence type="ECO:0000313" key="5">
    <source>
        <dbReference type="EMBL" id="MFC3074258.1"/>
    </source>
</evidence>
<keyword evidence="1" id="KW-0805">Transcription regulation</keyword>
<dbReference type="SUPFAM" id="SSF46689">
    <property type="entry name" value="Homeodomain-like"/>
    <property type="match status" value="1"/>
</dbReference>
<evidence type="ECO:0000256" key="1">
    <source>
        <dbReference type="ARBA" id="ARBA00023015"/>
    </source>
</evidence>
<dbReference type="InterPro" id="IPR009057">
    <property type="entry name" value="Homeodomain-like_sf"/>
</dbReference>
<feature type="domain" description="HTH araC/xylS-type" evidence="4">
    <location>
        <begin position="216"/>
        <end position="313"/>
    </location>
</feature>
<keyword evidence="2" id="KW-0238">DNA-binding</keyword>
<dbReference type="Proteomes" id="UP001595377">
    <property type="component" value="Unassembled WGS sequence"/>
</dbReference>
<dbReference type="PROSITE" id="PS01124">
    <property type="entry name" value="HTH_ARAC_FAMILY_2"/>
    <property type="match status" value="1"/>
</dbReference>
<name>A0ABV7DJ23_9HYPH</name>
<reference evidence="6" key="1">
    <citation type="journal article" date="2019" name="Int. J. Syst. Evol. Microbiol.">
        <title>The Global Catalogue of Microorganisms (GCM) 10K type strain sequencing project: providing services to taxonomists for standard genome sequencing and annotation.</title>
        <authorList>
            <consortium name="The Broad Institute Genomics Platform"/>
            <consortium name="The Broad Institute Genome Sequencing Center for Infectious Disease"/>
            <person name="Wu L."/>
            <person name="Ma J."/>
        </authorList>
    </citation>
    <scope>NUCLEOTIDE SEQUENCE [LARGE SCALE GENOMIC DNA]</scope>
    <source>
        <strain evidence="6">KCTC 52677</strain>
    </source>
</reference>
<comment type="caution">
    <text evidence="5">The sequence shown here is derived from an EMBL/GenBank/DDBJ whole genome shotgun (WGS) entry which is preliminary data.</text>
</comment>
<dbReference type="InterPro" id="IPR018060">
    <property type="entry name" value="HTH_AraC"/>
</dbReference>
<dbReference type="SMART" id="SM00342">
    <property type="entry name" value="HTH_ARAC"/>
    <property type="match status" value="1"/>
</dbReference>
<dbReference type="Gene3D" id="1.10.10.60">
    <property type="entry name" value="Homeodomain-like"/>
    <property type="match status" value="1"/>
</dbReference>
<dbReference type="InterPro" id="IPR050204">
    <property type="entry name" value="AraC_XylS_family_regulators"/>
</dbReference>
<gene>
    <name evidence="5" type="ORF">ACFOHH_14200</name>
</gene>
<organism evidence="5 6">
    <name type="scientific">Shinella pollutisoli</name>
    <dbReference type="NCBI Taxonomy" id="2250594"/>
    <lineage>
        <taxon>Bacteria</taxon>
        <taxon>Pseudomonadati</taxon>
        <taxon>Pseudomonadota</taxon>
        <taxon>Alphaproteobacteria</taxon>
        <taxon>Hyphomicrobiales</taxon>
        <taxon>Rhizobiaceae</taxon>
        <taxon>Shinella</taxon>
    </lineage>
</organism>
<dbReference type="PANTHER" id="PTHR46796">
    <property type="entry name" value="HTH-TYPE TRANSCRIPTIONAL ACTIVATOR RHAS-RELATED"/>
    <property type="match status" value="1"/>
</dbReference>